<dbReference type="Proteomes" id="UP000006729">
    <property type="component" value="Chromosome 16"/>
</dbReference>
<gene>
    <name evidence="2" type="ORF">POPTR_016G122900</name>
</gene>
<accession>A0A2K1XEN0</accession>
<organism evidence="2 3">
    <name type="scientific">Populus trichocarpa</name>
    <name type="common">Western balsam poplar</name>
    <name type="synonym">Populus balsamifera subsp. trichocarpa</name>
    <dbReference type="NCBI Taxonomy" id="3694"/>
    <lineage>
        <taxon>Eukaryota</taxon>
        <taxon>Viridiplantae</taxon>
        <taxon>Streptophyta</taxon>
        <taxon>Embryophyta</taxon>
        <taxon>Tracheophyta</taxon>
        <taxon>Spermatophyta</taxon>
        <taxon>Magnoliopsida</taxon>
        <taxon>eudicotyledons</taxon>
        <taxon>Gunneridae</taxon>
        <taxon>Pentapetalae</taxon>
        <taxon>rosids</taxon>
        <taxon>fabids</taxon>
        <taxon>Malpighiales</taxon>
        <taxon>Salicaceae</taxon>
        <taxon>Saliceae</taxon>
        <taxon>Populus</taxon>
    </lineage>
</organism>
<name>A0A2K1XEN0_POPTR</name>
<evidence type="ECO:0000256" key="1">
    <source>
        <dbReference type="SAM" id="MobiDB-lite"/>
    </source>
</evidence>
<reference evidence="2 3" key="1">
    <citation type="journal article" date="2006" name="Science">
        <title>The genome of black cottonwood, Populus trichocarpa (Torr. &amp; Gray).</title>
        <authorList>
            <person name="Tuskan G.A."/>
            <person name="Difazio S."/>
            <person name="Jansson S."/>
            <person name="Bohlmann J."/>
            <person name="Grigoriev I."/>
            <person name="Hellsten U."/>
            <person name="Putnam N."/>
            <person name="Ralph S."/>
            <person name="Rombauts S."/>
            <person name="Salamov A."/>
            <person name="Schein J."/>
            <person name="Sterck L."/>
            <person name="Aerts A."/>
            <person name="Bhalerao R.R."/>
            <person name="Bhalerao R.P."/>
            <person name="Blaudez D."/>
            <person name="Boerjan W."/>
            <person name="Brun A."/>
            <person name="Brunner A."/>
            <person name="Busov V."/>
            <person name="Campbell M."/>
            <person name="Carlson J."/>
            <person name="Chalot M."/>
            <person name="Chapman J."/>
            <person name="Chen G.L."/>
            <person name="Cooper D."/>
            <person name="Coutinho P.M."/>
            <person name="Couturier J."/>
            <person name="Covert S."/>
            <person name="Cronk Q."/>
            <person name="Cunningham R."/>
            <person name="Davis J."/>
            <person name="Degroeve S."/>
            <person name="Dejardin A."/>
            <person name="Depamphilis C."/>
            <person name="Detter J."/>
            <person name="Dirks B."/>
            <person name="Dubchak I."/>
            <person name="Duplessis S."/>
            <person name="Ehlting J."/>
            <person name="Ellis B."/>
            <person name="Gendler K."/>
            <person name="Goodstein D."/>
            <person name="Gribskov M."/>
            <person name="Grimwood J."/>
            <person name="Groover A."/>
            <person name="Gunter L."/>
            <person name="Hamberger B."/>
            <person name="Heinze B."/>
            <person name="Helariutta Y."/>
            <person name="Henrissat B."/>
            <person name="Holligan D."/>
            <person name="Holt R."/>
            <person name="Huang W."/>
            <person name="Islam-Faridi N."/>
            <person name="Jones S."/>
            <person name="Jones-Rhoades M."/>
            <person name="Jorgensen R."/>
            <person name="Joshi C."/>
            <person name="Kangasjarvi J."/>
            <person name="Karlsson J."/>
            <person name="Kelleher C."/>
            <person name="Kirkpatrick R."/>
            <person name="Kirst M."/>
            <person name="Kohler A."/>
            <person name="Kalluri U."/>
            <person name="Larimer F."/>
            <person name="Leebens-Mack J."/>
            <person name="Leple J.C."/>
            <person name="Locascio P."/>
            <person name="Lou Y."/>
            <person name="Lucas S."/>
            <person name="Martin F."/>
            <person name="Montanini B."/>
            <person name="Napoli C."/>
            <person name="Nelson D.R."/>
            <person name="Nelson C."/>
            <person name="Nieminen K."/>
            <person name="Nilsson O."/>
            <person name="Pereda V."/>
            <person name="Peter G."/>
            <person name="Philippe R."/>
            <person name="Pilate G."/>
            <person name="Poliakov A."/>
            <person name="Razumovskaya J."/>
            <person name="Richardson P."/>
            <person name="Rinaldi C."/>
            <person name="Ritland K."/>
            <person name="Rouze P."/>
            <person name="Ryaboy D."/>
            <person name="Schmutz J."/>
            <person name="Schrader J."/>
            <person name="Segerman B."/>
            <person name="Shin H."/>
            <person name="Siddiqui A."/>
            <person name="Sterky F."/>
            <person name="Terry A."/>
            <person name="Tsai C.J."/>
            <person name="Uberbacher E."/>
            <person name="Unneberg P."/>
            <person name="Vahala J."/>
            <person name="Wall K."/>
            <person name="Wessler S."/>
            <person name="Yang G."/>
            <person name="Yin T."/>
            <person name="Douglas C."/>
            <person name="Marra M."/>
            <person name="Sandberg G."/>
            <person name="Van de Peer Y."/>
            <person name="Rokhsar D."/>
        </authorList>
    </citation>
    <scope>NUCLEOTIDE SEQUENCE [LARGE SCALE GENOMIC DNA]</scope>
    <source>
        <strain evidence="3">cv. Nisqually</strain>
        <strain evidence="2">Nisqually-1</strain>
    </source>
</reference>
<dbReference type="EMBL" id="CM009305">
    <property type="protein sequence ID" value="PNS99249.1"/>
    <property type="molecule type" value="Genomic_DNA"/>
</dbReference>
<feature type="compositionally biased region" description="Polar residues" evidence="1">
    <location>
        <begin position="19"/>
        <end position="29"/>
    </location>
</feature>
<dbReference type="AlphaFoldDB" id="A0A2K1XEN0"/>
<feature type="compositionally biased region" description="Basic and acidic residues" evidence="1">
    <location>
        <begin position="1"/>
        <end position="17"/>
    </location>
</feature>
<sequence length="56" mass="6996">MVKQKESMLDQDQRPKTDAFSNHQSPLTRNWTTWDTSKEFYFLFLKKRERMLRMRI</sequence>
<proteinExistence type="predicted"/>
<dbReference type="InParanoid" id="A0A2K1XEN0"/>
<evidence type="ECO:0000313" key="3">
    <source>
        <dbReference type="Proteomes" id="UP000006729"/>
    </source>
</evidence>
<dbReference type="EMBL" id="CM009305">
    <property type="protein sequence ID" value="PNS99248.1"/>
    <property type="molecule type" value="Genomic_DNA"/>
</dbReference>
<protein>
    <submittedName>
        <fullName evidence="2">Uncharacterized protein</fullName>
    </submittedName>
</protein>
<evidence type="ECO:0000313" key="2">
    <source>
        <dbReference type="EMBL" id="PNS99248.1"/>
    </source>
</evidence>
<keyword evidence="3" id="KW-1185">Reference proteome</keyword>
<reference evidence="2" key="2">
    <citation type="submission" date="2017-07" db="EMBL/GenBank/DDBJ databases">
        <title>WGS assembly of Populus trichocarpa.</title>
        <authorList>
            <person name="Tuskan G."/>
            <person name="Difazio S."/>
            <person name="Jansson S."/>
            <person name="Bohlmann J."/>
            <person name="Grigoriev I."/>
            <person name="Hellsten U."/>
            <person name="Putnam N."/>
            <person name="Ralph S."/>
            <person name="Rombauts S."/>
            <person name="Salamov A."/>
            <person name="Schein J."/>
            <person name="Sterck L."/>
            <person name="Aerts A."/>
            <person name="Bhalerao R."/>
            <person name="Bhalerao R."/>
            <person name="Blaudez D."/>
            <person name="Boerjan W."/>
            <person name="Brun A."/>
            <person name="Brunner A."/>
            <person name="Busov V."/>
            <person name="Campbell M."/>
            <person name="Carlson J."/>
            <person name="Chalot M."/>
            <person name="Chapman J."/>
            <person name="Chen G."/>
            <person name="Cooper D."/>
            <person name="Coutinho P."/>
            <person name="Couturier J."/>
            <person name="Covert S."/>
            <person name="Cronk Q."/>
            <person name="Cunningham R."/>
            <person name="Davis J."/>
            <person name="Degroeve S."/>
            <person name="Dejardin A."/>
            <person name="Depamphilis C."/>
            <person name="Detter J."/>
            <person name="Dirks B."/>
            <person name="Dubchak I."/>
            <person name="Duplessis S."/>
            <person name="Ehlting J."/>
            <person name="Ellis B."/>
            <person name="Gendler K."/>
            <person name="Goodstein D."/>
            <person name="Gribskov M."/>
            <person name="Grimwood J."/>
            <person name="Groover A."/>
            <person name="Gunter L."/>
            <person name="Hamberger B."/>
            <person name="Heinze B."/>
            <person name="Helariutta Y."/>
            <person name="Henrissat B."/>
            <person name="Holligan D."/>
            <person name="Holt R."/>
            <person name="Huang W."/>
            <person name="Islam-Faridi N."/>
            <person name="Jones S."/>
            <person name="Jones-Rhoades M."/>
            <person name="Jorgensen R."/>
            <person name="Joshi C."/>
            <person name="Kangasjarvi J."/>
            <person name="Karlsson J."/>
            <person name="Kelleher C."/>
            <person name="Kirkpatrick R."/>
            <person name="Kirst M."/>
            <person name="Kohler A."/>
            <person name="Kalluri U."/>
            <person name="Larimer F."/>
            <person name="Leebens-Mack J."/>
            <person name="Leple J."/>
            <person name="Locascio P."/>
            <person name="Lou Y."/>
            <person name="Lucas S."/>
            <person name="Martin F."/>
            <person name="Montanini B."/>
            <person name="Napoli C."/>
            <person name="Nelson D."/>
            <person name="Nelson C."/>
            <person name="Nieminen K."/>
            <person name="Nilsson O."/>
            <person name="Pereda V."/>
            <person name="Peter G."/>
            <person name="Philippe R."/>
            <person name="Pilate G."/>
            <person name="Poliakov A."/>
            <person name="Razumovskaya J."/>
            <person name="Richardson P."/>
            <person name="Rinaldi C."/>
            <person name="Ritland K."/>
            <person name="Rouze P."/>
            <person name="Ryaboy D."/>
            <person name="Schmutz J."/>
            <person name="Schrader J."/>
            <person name="Segerman B."/>
            <person name="Shin H."/>
            <person name="Siddiqui A."/>
            <person name="Sterky F."/>
            <person name="Terry A."/>
            <person name="Tsai C."/>
            <person name="Uberbacher E."/>
            <person name="Unneberg P."/>
            <person name="Vahala J."/>
            <person name="Wall K."/>
            <person name="Wessler S."/>
            <person name="Yang G."/>
            <person name="Yin T."/>
            <person name="Douglas C."/>
            <person name="Marra M."/>
            <person name="Sandberg G."/>
            <person name="Van De Peer Y."/>
            <person name="Rokhsar D."/>
        </authorList>
    </citation>
    <scope>NUCLEOTIDE SEQUENCE</scope>
    <source>
        <strain evidence="2">Nisqually-1</strain>
    </source>
</reference>
<feature type="region of interest" description="Disordered" evidence="1">
    <location>
        <begin position="1"/>
        <end position="29"/>
    </location>
</feature>